<dbReference type="RefSeq" id="XP_043032858.1">
    <property type="nucleotide sequence ID" value="XM_043178146.1"/>
</dbReference>
<name>A0A9P7VF07_9AGAR</name>
<evidence type="ECO:0000313" key="1">
    <source>
        <dbReference type="EMBL" id="KAG7439358.1"/>
    </source>
</evidence>
<gene>
    <name evidence="1" type="ORF">BT62DRAFT_1014033</name>
</gene>
<sequence length="158" mass="17400">MPTRPYYPVQALLLLRVKEGAMTGFALQSSGSVPKLWVSQKVSATITGFTNGFFDVQTKKLSSSESQMLRWLPSRRLENPLFDLVVTGPSMELRRANMKTGTPGAAWSVLLQAVSREPRVDAVMMLSSRCKQPLSLWDKGSAPDLHLSSSSCPSSIHF</sequence>
<evidence type="ECO:0000313" key="2">
    <source>
        <dbReference type="Proteomes" id="UP000812287"/>
    </source>
</evidence>
<keyword evidence="2" id="KW-1185">Reference proteome</keyword>
<dbReference type="GeneID" id="66100433"/>
<accession>A0A9P7VF07</accession>
<dbReference type="Proteomes" id="UP000812287">
    <property type="component" value="Unassembled WGS sequence"/>
</dbReference>
<proteinExistence type="predicted"/>
<dbReference type="AlphaFoldDB" id="A0A9P7VF07"/>
<dbReference type="EMBL" id="MU250598">
    <property type="protein sequence ID" value="KAG7439358.1"/>
    <property type="molecule type" value="Genomic_DNA"/>
</dbReference>
<reference evidence="1" key="1">
    <citation type="submission" date="2020-11" db="EMBL/GenBank/DDBJ databases">
        <title>Adaptations for nitrogen fixation in a non-lichenized fungal sporocarp promotes dispersal by wood-feeding termites.</title>
        <authorList>
            <consortium name="DOE Joint Genome Institute"/>
            <person name="Koch R.A."/>
            <person name="Yoon G."/>
            <person name="Arayal U."/>
            <person name="Lail K."/>
            <person name="Amirebrahimi M."/>
            <person name="Labutti K."/>
            <person name="Lipzen A."/>
            <person name="Riley R."/>
            <person name="Barry K."/>
            <person name="Henrissat B."/>
            <person name="Grigoriev I.V."/>
            <person name="Herr J.R."/>
            <person name="Aime M.C."/>
        </authorList>
    </citation>
    <scope>NUCLEOTIDE SEQUENCE</scope>
    <source>
        <strain evidence="1">MCA 3950</strain>
    </source>
</reference>
<comment type="caution">
    <text evidence="1">The sequence shown here is derived from an EMBL/GenBank/DDBJ whole genome shotgun (WGS) entry which is preliminary data.</text>
</comment>
<organism evidence="1 2">
    <name type="scientific">Guyanagaster necrorhizus</name>
    <dbReference type="NCBI Taxonomy" id="856835"/>
    <lineage>
        <taxon>Eukaryota</taxon>
        <taxon>Fungi</taxon>
        <taxon>Dikarya</taxon>
        <taxon>Basidiomycota</taxon>
        <taxon>Agaricomycotina</taxon>
        <taxon>Agaricomycetes</taxon>
        <taxon>Agaricomycetidae</taxon>
        <taxon>Agaricales</taxon>
        <taxon>Marasmiineae</taxon>
        <taxon>Physalacriaceae</taxon>
        <taxon>Guyanagaster</taxon>
    </lineage>
</organism>
<protein>
    <submittedName>
        <fullName evidence="1">Uncharacterized protein</fullName>
    </submittedName>
</protein>